<protein>
    <submittedName>
        <fullName evidence="1">Aldo/keto reductase</fullName>
    </submittedName>
</protein>
<gene>
    <name evidence="1" type="ORF">F4820DRAFT_431256</name>
</gene>
<evidence type="ECO:0000313" key="1">
    <source>
        <dbReference type="EMBL" id="KAI4862161.1"/>
    </source>
</evidence>
<name>A0ACB9YRY5_9PEZI</name>
<keyword evidence="2" id="KW-1185">Reference proteome</keyword>
<dbReference type="Proteomes" id="UP001497700">
    <property type="component" value="Unassembled WGS sequence"/>
</dbReference>
<comment type="caution">
    <text evidence="1">The sequence shown here is derived from an EMBL/GenBank/DDBJ whole genome shotgun (WGS) entry which is preliminary data.</text>
</comment>
<accession>A0ACB9YRY5</accession>
<proteinExistence type="predicted"/>
<evidence type="ECO:0000313" key="2">
    <source>
        <dbReference type="Proteomes" id="UP001497700"/>
    </source>
</evidence>
<organism evidence="1 2">
    <name type="scientific">Hypoxylon rubiginosum</name>
    <dbReference type="NCBI Taxonomy" id="110542"/>
    <lineage>
        <taxon>Eukaryota</taxon>
        <taxon>Fungi</taxon>
        <taxon>Dikarya</taxon>
        <taxon>Ascomycota</taxon>
        <taxon>Pezizomycotina</taxon>
        <taxon>Sordariomycetes</taxon>
        <taxon>Xylariomycetidae</taxon>
        <taxon>Xylariales</taxon>
        <taxon>Hypoxylaceae</taxon>
        <taxon>Hypoxylon</taxon>
    </lineage>
</organism>
<reference evidence="1 2" key="1">
    <citation type="journal article" date="2022" name="New Phytol.">
        <title>Ecological generalism drives hyperdiversity of secondary metabolite gene clusters in xylarialean endophytes.</title>
        <authorList>
            <person name="Franco M.E.E."/>
            <person name="Wisecaver J.H."/>
            <person name="Arnold A.E."/>
            <person name="Ju Y.M."/>
            <person name="Slot J.C."/>
            <person name="Ahrendt S."/>
            <person name="Moore L.P."/>
            <person name="Eastman K.E."/>
            <person name="Scott K."/>
            <person name="Konkel Z."/>
            <person name="Mondo S.J."/>
            <person name="Kuo A."/>
            <person name="Hayes R.D."/>
            <person name="Haridas S."/>
            <person name="Andreopoulos B."/>
            <person name="Riley R."/>
            <person name="LaButti K."/>
            <person name="Pangilinan J."/>
            <person name="Lipzen A."/>
            <person name="Amirebrahimi M."/>
            <person name="Yan J."/>
            <person name="Adam C."/>
            <person name="Keymanesh K."/>
            <person name="Ng V."/>
            <person name="Louie K."/>
            <person name="Northen T."/>
            <person name="Drula E."/>
            <person name="Henrissat B."/>
            <person name="Hsieh H.M."/>
            <person name="Youens-Clark K."/>
            <person name="Lutzoni F."/>
            <person name="Miadlikowska J."/>
            <person name="Eastwood D.C."/>
            <person name="Hamelin R.C."/>
            <person name="Grigoriev I.V."/>
            <person name="U'Ren J.M."/>
        </authorList>
    </citation>
    <scope>NUCLEOTIDE SEQUENCE [LARGE SCALE GENOMIC DNA]</scope>
    <source>
        <strain evidence="1 2">CBS 119005</strain>
    </source>
</reference>
<sequence length="388" mass="43507">MSSFLPSSLQSPWTAVKTTLQSLVEPTMAAPPIPQSLQRSLEHSKCEYRQLGNSGLRISVPIFGCMSFGDTSAQSWALDEADALPLLKDAYDKGLNTWDTANIYSQGASEVIVGKALRKYKIPREKVVIMTKCFWGVGEEADVRHFAHRDAVANSKDYVNMYGLSRLAIFNAVDASLKRLGTDYIDLLQIHRFDYDTPVEETMRALHDLVQAGKVRYLGASSMWAVNFARMQFAAEKNGWTKFISMQNHYNLLYREEEREMNRFCRDTGVGLIPWAPLCRGHLARPPSDFGTTERSKIEKDTSPGSHGTVEPDLTIIARVQEVARGRGWNMSHVALAWINKRVTSPIIGFSNTARIDEALAARGKTLTDEEEAYLEELYQPKQIAGHA</sequence>
<dbReference type="EMBL" id="MU393532">
    <property type="protein sequence ID" value="KAI4862161.1"/>
    <property type="molecule type" value="Genomic_DNA"/>
</dbReference>